<reference evidence="1 2" key="1">
    <citation type="submission" date="2014-04" db="EMBL/GenBank/DDBJ databases">
        <authorList>
            <consortium name="DOE Joint Genome Institute"/>
            <person name="Kuo A."/>
            <person name="Zuccaro A."/>
            <person name="Kohler A."/>
            <person name="Nagy L.G."/>
            <person name="Floudas D."/>
            <person name="Copeland A."/>
            <person name="Barry K.W."/>
            <person name="Cichocki N."/>
            <person name="Veneault-Fourrey C."/>
            <person name="LaButti K."/>
            <person name="Lindquist E.A."/>
            <person name="Lipzen A."/>
            <person name="Lundell T."/>
            <person name="Morin E."/>
            <person name="Murat C."/>
            <person name="Sun H."/>
            <person name="Tunlid A."/>
            <person name="Henrissat B."/>
            <person name="Grigoriev I.V."/>
            <person name="Hibbett D.S."/>
            <person name="Martin F."/>
            <person name="Nordberg H.P."/>
            <person name="Cantor M.N."/>
            <person name="Hua S.X."/>
        </authorList>
    </citation>
    <scope>NUCLEOTIDE SEQUENCE [LARGE SCALE GENOMIC DNA]</scope>
    <source>
        <strain evidence="1 2">MAFF 305830</strain>
    </source>
</reference>
<dbReference type="InterPro" id="IPR053216">
    <property type="entry name" value="Appressorial_penetr-assoc"/>
</dbReference>
<keyword evidence="2" id="KW-1185">Reference proteome</keyword>
<dbReference type="OrthoDB" id="2336871at2759"/>
<feature type="non-terminal residue" evidence="1">
    <location>
        <position position="1"/>
    </location>
</feature>
<feature type="non-terminal residue" evidence="1">
    <location>
        <position position="76"/>
    </location>
</feature>
<dbReference type="HOGENOM" id="CLU_2661401_0_0_1"/>
<evidence type="ECO:0000313" key="2">
    <source>
        <dbReference type="Proteomes" id="UP000054097"/>
    </source>
</evidence>
<accession>A0A0C3AFI7</accession>
<dbReference type="STRING" id="933852.A0A0C3AFI7"/>
<evidence type="ECO:0000313" key="1">
    <source>
        <dbReference type="EMBL" id="KIM23425.1"/>
    </source>
</evidence>
<proteinExistence type="predicted"/>
<dbReference type="PANTHER" id="PTHR34587:SF2">
    <property type="entry name" value="G-PROTEIN COUPLED RECEPTORS FAMILY 1 PROFILE DOMAIN-CONTAINING PROTEIN"/>
    <property type="match status" value="1"/>
</dbReference>
<dbReference type="PANTHER" id="PTHR34587">
    <property type="entry name" value="VWFA DOMAIN-CONTAINING PROTEIN"/>
    <property type="match status" value="1"/>
</dbReference>
<dbReference type="EMBL" id="KN824337">
    <property type="protein sequence ID" value="KIM23425.1"/>
    <property type="molecule type" value="Genomic_DNA"/>
</dbReference>
<dbReference type="Proteomes" id="UP000054097">
    <property type="component" value="Unassembled WGS sequence"/>
</dbReference>
<dbReference type="AlphaFoldDB" id="A0A0C3AFI7"/>
<sequence>SNPSSTSTEAPFDIHMNINNLQTGNFVNAQQNYFAAPQQLDHGGTITGHSHVVIEQLQAHQNTEPLDPNNFAFFKG</sequence>
<organism evidence="1 2">
    <name type="scientific">Serendipita vermifera MAFF 305830</name>
    <dbReference type="NCBI Taxonomy" id="933852"/>
    <lineage>
        <taxon>Eukaryota</taxon>
        <taxon>Fungi</taxon>
        <taxon>Dikarya</taxon>
        <taxon>Basidiomycota</taxon>
        <taxon>Agaricomycotina</taxon>
        <taxon>Agaricomycetes</taxon>
        <taxon>Sebacinales</taxon>
        <taxon>Serendipitaceae</taxon>
        <taxon>Serendipita</taxon>
    </lineage>
</organism>
<gene>
    <name evidence="1" type="ORF">M408DRAFT_32254</name>
</gene>
<name>A0A0C3AFI7_SERVB</name>
<reference evidence="2" key="2">
    <citation type="submission" date="2015-01" db="EMBL/GenBank/DDBJ databases">
        <title>Evolutionary Origins and Diversification of the Mycorrhizal Mutualists.</title>
        <authorList>
            <consortium name="DOE Joint Genome Institute"/>
            <consortium name="Mycorrhizal Genomics Consortium"/>
            <person name="Kohler A."/>
            <person name="Kuo A."/>
            <person name="Nagy L.G."/>
            <person name="Floudas D."/>
            <person name="Copeland A."/>
            <person name="Barry K.W."/>
            <person name="Cichocki N."/>
            <person name="Veneault-Fourrey C."/>
            <person name="LaButti K."/>
            <person name="Lindquist E.A."/>
            <person name="Lipzen A."/>
            <person name="Lundell T."/>
            <person name="Morin E."/>
            <person name="Murat C."/>
            <person name="Riley R."/>
            <person name="Ohm R."/>
            <person name="Sun H."/>
            <person name="Tunlid A."/>
            <person name="Henrissat B."/>
            <person name="Grigoriev I.V."/>
            <person name="Hibbett D.S."/>
            <person name="Martin F."/>
        </authorList>
    </citation>
    <scope>NUCLEOTIDE SEQUENCE [LARGE SCALE GENOMIC DNA]</scope>
    <source>
        <strain evidence="2">MAFF 305830</strain>
    </source>
</reference>
<protein>
    <submittedName>
        <fullName evidence="1">Uncharacterized protein</fullName>
    </submittedName>
</protein>